<evidence type="ECO:0000256" key="5">
    <source>
        <dbReference type="ARBA" id="ARBA00022989"/>
    </source>
</evidence>
<dbReference type="PRINTS" id="PR00781">
    <property type="entry name" value="LIPOSIGPTASE"/>
</dbReference>
<feature type="transmembrane region" description="Helical" evidence="7">
    <location>
        <begin position="63"/>
        <end position="86"/>
    </location>
</feature>
<feature type="transmembrane region" description="Helical" evidence="7">
    <location>
        <begin position="93"/>
        <end position="114"/>
    </location>
</feature>
<dbReference type="EMBL" id="CAEZVB010000061">
    <property type="protein sequence ID" value="CAB4625572.1"/>
    <property type="molecule type" value="Genomic_DNA"/>
</dbReference>
<dbReference type="InterPro" id="IPR001872">
    <property type="entry name" value="Peptidase_A8"/>
</dbReference>
<dbReference type="Pfam" id="PF01252">
    <property type="entry name" value="Peptidase_A8"/>
    <property type="match status" value="1"/>
</dbReference>
<evidence type="ECO:0000256" key="6">
    <source>
        <dbReference type="ARBA" id="ARBA00023136"/>
    </source>
</evidence>
<protein>
    <submittedName>
        <fullName evidence="9">Unannotated protein</fullName>
    </submittedName>
</protein>
<evidence type="ECO:0000256" key="7">
    <source>
        <dbReference type="SAM" id="Phobius"/>
    </source>
</evidence>
<proteinExistence type="inferred from homology"/>
<feature type="transmembrane region" description="Helical" evidence="7">
    <location>
        <begin position="139"/>
        <end position="159"/>
    </location>
</feature>
<dbReference type="GO" id="GO:0016020">
    <property type="term" value="C:membrane"/>
    <property type="evidence" value="ECO:0007669"/>
    <property type="project" value="InterPro"/>
</dbReference>
<keyword evidence="6 7" id="KW-0472">Membrane</keyword>
<keyword evidence="1" id="KW-1003">Cell membrane</keyword>
<keyword evidence="5 7" id="KW-1133">Transmembrane helix</keyword>
<organism evidence="9">
    <name type="scientific">freshwater metagenome</name>
    <dbReference type="NCBI Taxonomy" id="449393"/>
    <lineage>
        <taxon>unclassified sequences</taxon>
        <taxon>metagenomes</taxon>
        <taxon>ecological metagenomes</taxon>
    </lineage>
</organism>
<evidence type="ECO:0000313" key="9">
    <source>
        <dbReference type="EMBL" id="CAB4899080.1"/>
    </source>
</evidence>
<accession>A0A6J7G2P1</accession>
<dbReference type="PANTHER" id="PTHR33695:SF1">
    <property type="entry name" value="LIPOPROTEIN SIGNAL PEPTIDASE"/>
    <property type="match status" value="1"/>
</dbReference>
<keyword evidence="4" id="KW-0378">Hydrolase</keyword>
<sequence>MSIASSRRPIIVLAVVALGVVVLDQLTKAWAVSTLRPRMLNGEGSIEILGPLLKFTYTQNTGAAFSIGTGSTWIFSLIAIGVAIFIIRSAKDLGSIAWAVGLGGLLGGLLGNLIDRLTRYPSPGQGYVVDWIQLPNFPVFNVADMSITFSAILMVFLALRGVDYKGTASAGS</sequence>
<dbReference type="EMBL" id="CAFBMO010000009">
    <property type="protein sequence ID" value="CAB4899080.1"/>
    <property type="molecule type" value="Genomic_DNA"/>
</dbReference>
<dbReference type="AlphaFoldDB" id="A0A6J7G2P1"/>
<gene>
    <name evidence="8" type="ORF">UFOPK1908_01148</name>
    <name evidence="9" type="ORF">UFOPK3576_00361</name>
</gene>
<dbReference type="GO" id="GO:0006508">
    <property type="term" value="P:proteolysis"/>
    <property type="evidence" value="ECO:0007669"/>
    <property type="project" value="UniProtKB-KW"/>
</dbReference>
<reference evidence="9" key="1">
    <citation type="submission" date="2020-05" db="EMBL/GenBank/DDBJ databases">
        <authorList>
            <person name="Chiriac C."/>
            <person name="Salcher M."/>
            <person name="Ghai R."/>
            <person name="Kavagutti S V."/>
        </authorList>
    </citation>
    <scope>NUCLEOTIDE SEQUENCE</scope>
</reference>
<dbReference type="GO" id="GO:0004190">
    <property type="term" value="F:aspartic-type endopeptidase activity"/>
    <property type="evidence" value="ECO:0007669"/>
    <property type="project" value="InterPro"/>
</dbReference>
<evidence type="ECO:0000256" key="4">
    <source>
        <dbReference type="ARBA" id="ARBA00022801"/>
    </source>
</evidence>
<evidence type="ECO:0000256" key="3">
    <source>
        <dbReference type="ARBA" id="ARBA00022692"/>
    </source>
</evidence>
<keyword evidence="3 7" id="KW-0812">Transmembrane</keyword>
<evidence type="ECO:0000256" key="1">
    <source>
        <dbReference type="ARBA" id="ARBA00022475"/>
    </source>
</evidence>
<keyword evidence="2" id="KW-0645">Protease</keyword>
<dbReference type="HAMAP" id="MF_00161">
    <property type="entry name" value="LspA"/>
    <property type="match status" value="1"/>
</dbReference>
<dbReference type="PANTHER" id="PTHR33695">
    <property type="entry name" value="LIPOPROTEIN SIGNAL PEPTIDASE"/>
    <property type="match status" value="1"/>
</dbReference>
<name>A0A6J7G2P1_9ZZZZ</name>
<dbReference type="NCBIfam" id="TIGR00077">
    <property type="entry name" value="lspA"/>
    <property type="match status" value="1"/>
</dbReference>
<evidence type="ECO:0000256" key="2">
    <source>
        <dbReference type="ARBA" id="ARBA00022670"/>
    </source>
</evidence>
<evidence type="ECO:0000313" key="8">
    <source>
        <dbReference type="EMBL" id="CAB4625572.1"/>
    </source>
</evidence>